<name>A0A5N5W9L2_STRMB</name>
<organism evidence="1 2">
    <name type="scientific">Streptomyces mobaraensis</name>
    <name type="common">Streptoverticillium mobaraense</name>
    <dbReference type="NCBI Taxonomy" id="35621"/>
    <lineage>
        <taxon>Bacteria</taxon>
        <taxon>Bacillati</taxon>
        <taxon>Actinomycetota</taxon>
        <taxon>Actinomycetes</taxon>
        <taxon>Kitasatosporales</taxon>
        <taxon>Streptomycetaceae</taxon>
        <taxon>Streptomyces</taxon>
    </lineage>
</organism>
<evidence type="ECO:0000313" key="2">
    <source>
        <dbReference type="Proteomes" id="UP000327000"/>
    </source>
</evidence>
<dbReference type="AlphaFoldDB" id="A0A5N5W9L2"/>
<keyword evidence="2" id="KW-1185">Reference proteome</keyword>
<dbReference type="RefSeq" id="WP_152263401.1">
    <property type="nucleotide sequence ID" value="NZ_VOKX01000018.1"/>
</dbReference>
<comment type="caution">
    <text evidence="1">The sequence shown here is derived from an EMBL/GenBank/DDBJ whole genome shotgun (WGS) entry which is preliminary data.</text>
</comment>
<dbReference type="Proteomes" id="UP000327000">
    <property type="component" value="Unassembled WGS sequence"/>
</dbReference>
<reference evidence="1 2" key="1">
    <citation type="journal article" date="2019" name="Microb. Cell Fact.">
        <title>Exploring novel herbicidin analogues by transcriptional regulator overexpression and MS/MS molecular networking.</title>
        <authorList>
            <person name="Shi Y."/>
            <person name="Gu R."/>
            <person name="Li Y."/>
            <person name="Wang X."/>
            <person name="Ren W."/>
            <person name="Li X."/>
            <person name="Wang L."/>
            <person name="Xie Y."/>
            <person name="Hong B."/>
        </authorList>
    </citation>
    <scope>NUCLEOTIDE SEQUENCE [LARGE SCALE GENOMIC DNA]</scope>
    <source>
        <strain evidence="1 2">US-43</strain>
    </source>
</reference>
<proteinExistence type="predicted"/>
<accession>A0A5N5W9L2</accession>
<gene>
    <name evidence="1" type="ORF">FRZ00_11815</name>
</gene>
<evidence type="ECO:0000313" key="1">
    <source>
        <dbReference type="EMBL" id="KAB7846890.1"/>
    </source>
</evidence>
<sequence length="92" mass="9662">MRFVRARLVGAGSTVAPAGCEADLLHDLFWAHTGPADGLEHVRVRPAGDGMEVVLFLFAVTDTAALGRANGLLTLLREPLAAHGYTAVIPTV</sequence>
<dbReference type="EMBL" id="VOKX01000018">
    <property type="protein sequence ID" value="KAB7846890.1"/>
    <property type="molecule type" value="Genomic_DNA"/>
</dbReference>
<protein>
    <submittedName>
        <fullName evidence="1">Uncharacterized protein</fullName>
    </submittedName>
</protein>
<dbReference type="OrthoDB" id="3872442at2"/>